<evidence type="ECO:0000313" key="3">
    <source>
        <dbReference type="Proteomes" id="UP000321080"/>
    </source>
</evidence>
<organism evidence="2 3">
    <name type="scientific">Seonamhaeicola maritimus</name>
    <dbReference type="NCBI Taxonomy" id="2591822"/>
    <lineage>
        <taxon>Bacteria</taxon>
        <taxon>Pseudomonadati</taxon>
        <taxon>Bacteroidota</taxon>
        <taxon>Flavobacteriia</taxon>
        <taxon>Flavobacteriales</taxon>
        <taxon>Flavobacteriaceae</taxon>
    </lineage>
</organism>
<dbReference type="PANTHER" id="PTHR22916">
    <property type="entry name" value="GLYCOSYLTRANSFERASE"/>
    <property type="match status" value="1"/>
</dbReference>
<keyword evidence="3" id="KW-1185">Reference proteome</keyword>
<dbReference type="InterPro" id="IPR029044">
    <property type="entry name" value="Nucleotide-diphossugar_trans"/>
</dbReference>
<dbReference type="Gene3D" id="3.90.550.10">
    <property type="entry name" value="Spore Coat Polysaccharide Biosynthesis Protein SpsA, Chain A"/>
    <property type="match status" value="1"/>
</dbReference>
<gene>
    <name evidence="2" type="ORF">FUA22_02935</name>
</gene>
<dbReference type="CDD" id="cd00761">
    <property type="entry name" value="Glyco_tranf_GTA_type"/>
    <property type="match status" value="1"/>
</dbReference>
<name>A0A5C7GKR2_9FLAO</name>
<sequence length="328" mass="39097">MFVNYKLPILNINSLVSIIIPNYNRASLIGETLDSIIIQSYTNWECLVIDDGSSDDSENIVKGYTEKESRIQFYKRPDNRPKGANACRNYGLEFSKGVYINWFDSDDIMHPEKLKEQIKSLESNKFPFSVCQSYEFHNNLKNINLRYCSLKSENPFEDFLSKKIVWLTQAPLFKRSFIVENNYMFDEELQAGQEWELFARILFDYTNYGIVEKPLVYVRRHSDSISDGMSNDRMWNYYLARRKIYDRFKLKLSSKAKISLYRNFLFFFKCFVREKDFRRAKIIWMTNLRQCPELFLKDHFNLAMGCVFMCFFNKGDGYLSRVSLYDKK</sequence>
<dbReference type="AlphaFoldDB" id="A0A5C7GKR2"/>
<accession>A0A5C7GKR2</accession>
<reference evidence="2 3" key="1">
    <citation type="submission" date="2019-08" db="EMBL/GenBank/DDBJ databases">
        <title>Seonamhaeicola sediminis sp. nov., isolated from marine sediment.</title>
        <authorList>
            <person name="Cao W.R."/>
        </authorList>
    </citation>
    <scope>NUCLEOTIDE SEQUENCE [LARGE SCALE GENOMIC DNA]</scope>
    <source>
        <strain evidence="2 3">1505</strain>
    </source>
</reference>
<dbReference type="Proteomes" id="UP000321080">
    <property type="component" value="Unassembled WGS sequence"/>
</dbReference>
<protein>
    <submittedName>
        <fullName evidence="2">Glycosyltransferase family 2 protein</fullName>
    </submittedName>
</protein>
<dbReference type="InterPro" id="IPR001173">
    <property type="entry name" value="Glyco_trans_2-like"/>
</dbReference>
<proteinExistence type="predicted"/>
<evidence type="ECO:0000259" key="1">
    <source>
        <dbReference type="Pfam" id="PF00535"/>
    </source>
</evidence>
<comment type="caution">
    <text evidence="2">The sequence shown here is derived from an EMBL/GenBank/DDBJ whole genome shotgun (WGS) entry which is preliminary data.</text>
</comment>
<dbReference type="Pfam" id="PF00535">
    <property type="entry name" value="Glycos_transf_2"/>
    <property type="match status" value="1"/>
</dbReference>
<keyword evidence="2" id="KW-0808">Transferase</keyword>
<dbReference type="OrthoDB" id="597270at2"/>
<dbReference type="EMBL" id="VRKQ01000008">
    <property type="protein sequence ID" value="TXG38860.1"/>
    <property type="molecule type" value="Genomic_DNA"/>
</dbReference>
<evidence type="ECO:0000313" key="2">
    <source>
        <dbReference type="EMBL" id="TXG38860.1"/>
    </source>
</evidence>
<dbReference type="SUPFAM" id="SSF53448">
    <property type="entry name" value="Nucleotide-diphospho-sugar transferases"/>
    <property type="match status" value="1"/>
</dbReference>
<feature type="domain" description="Glycosyltransferase 2-like" evidence="1">
    <location>
        <begin position="17"/>
        <end position="149"/>
    </location>
</feature>
<dbReference type="PANTHER" id="PTHR22916:SF3">
    <property type="entry name" value="UDP-GLCNAC:BETAGAL BETA-1,3-N-ACETYLGLUCOSAMINYLTRANSFERASE-LIKE PROTEIN 1"/>
    <property type="match status" value="1"/>
</dbReference>
<dbReference type="GO" id="GO:0016758">
    <property type="term" value="F:hexosyltransferase activity"/>
    <property type="evidence" value="ECO:0007669"/>
    <property type="project" value="UniProtKB-ARBA"/>
</dbReference>